<dbReference type="InterPro" id="IPR013024">
    <property type="entry name" value="GGCT-like"/>
</dbReference>
<comment type="caution">
    <text evidence="3">The sequence shown here is derived from an EMBL/GenBank/DDBJ whole genome shotgun (WGS) entry which is preliminary data.</text>
</comment>
<dbReference type="PANTHER" id="PTHR12192:SF2">
    <property type="entry name" value="GLUTATHIONE-SPECIFIC GAMMA-GLUTAMYLCYCLOTRANSFERASE 2"/>
    <property type="match status" value="1"/>
</dbReference>
<dbReference type="CDD" id="cd06661">
    <property type="entry name" value="GGCT_like"/>
    <property type="match status" value="1"/>
</dbReference>
<sequence length="223" mass="24589">MLTREAIHSGAYLEHFESLPCVWKREQIMLSLADTLRQKPAGTTSIWLFAYGSLMWNPALCFDARRVATLLGWHRAFCLRMEIGRGSPATPGRMLALQPGGHTEGVALRLCAHSLEDELQLVWTREMVLGSYRPIWTSVTFDDGSAAQAIAFVADESRAQFEADSSVDKVAPLIASAAGAFGTNIDYLMKLQHALHACDLRDPYVDALAGEAERLRTRAVAPE</sequence>
<dbReference type="SUPFAM" id="SSF110857">
    <property type="entry name" value="Gamma-glutamyl cyclotransferase-like"/>
    <property type="match status" value="1"/>
</dbReference>
<dbReference type="RefSeq" id="WP_201649864.1">
    <property type="nucleotide sequence ID" value="NZ_CAJHCS010000006.1"/>
</dbReference>
<dbReference type="InterPro" id="IPR006840">
    <property type="entry name" value="ChaC"/>
</dbReference>
<keyword evidence="4" id="KW-1185">Reference proteome</keyword>
<dbReference type="Gene3D" id="3.10.490.10">
    <property type="entry name" value="Gamma-glutamyl cyclotransferase-like"/>
    <property type="match status" value="1"/>
</dbReference>
<proteinExistence type="predicted"/>
<name>A0ABU9Q821_9BURK</name>
<dbReference type="EMBL" id="JAZHGC010000005">
    <property type="protein sequence ID" value="MEM5285557.1"/>
    <property type="molecule type" value="Genomic_DNA"/>
</dbReference>
<evidence type="ECO:0000313" key="4">
    <source>
        <dbReference type="Proteomes" id="UP001494588"/>
    </source>
</evidence>
<evidence type="ECO:0000256" key="2">
    <source>
        <dbReference type="ARBA" id="ARBA00023239"/>
    </source>
</evidence>
<keyword evidence="2" id="KW-0456">Lyase</keyword>
<dbReference type="Proteomes" id="UP001494588">
    <property type="component" value="Unassembled WGS sequence"/>
</dbReference>
<dbReference type="InterPro" id="IPR036568">
    <property type="entry name" value="GGCT-like_sf"/>
</dbReference>
<dbReference type="PANTHER" id="PTHR12192">
    <property type="entry name" value="CATION TRANSPORT PROTEIN CHAC-RELATED"/>
    <property type="match status" value="1"/>
</dbReference>
<organism evidence="3 4">
    <name type="scientific">Paraburkholderia sabiae</name>
    <dbReference type="NCBI Taxonomy" id="273251"/>
    <lineage>
        <taxon>Bacteria</taxon>
        <taxon>Pseudomonadati</taxon>
        <taxon>Pseudomonadota</taxon>
        <taxon>Betaproteobacteria</taxon>
        <taxon>Burkholderiales</taxon>
        <taxon>Burkholderiaceae</taxon>
        <taxon>Paraburkholderia</taxon>
    </lineage>
</organism>
<dbReference type="Pfam" id="PF04752">
    <property type="entry name" value="ChaC"/>
    <property type="match status" value="1"/>
</dbReference>
<protein>
    <recommendedName>
        <fullName evidence="1">glutathione-specific gamma-glutamylcyclotransferase</fullName>
        <ecNumber evidence="1">4.3.2.7</ecNumber>
    </recommendedName>
</protein>
<gene>
    <name evidence="3" type="ORF">V4C55_07550</name>
</gene>
<accession>A0ABU9Q821</accession>
<evidence type="ECO:0000256" key="1">
    <source>
        <dbReference type="ARBA" id="ARBA00012344"/>
    </source>
</evidence>
<reference evidence="3 4" key="1">
    <citation type="submission" date="2024-01" db="EMBL/GenBank/DDBJ databases">
        <title>The diversity of rhizobia nodulating Mimosa spp. in eleven states of Brazil covering several biomes is determined by host plant, location, and edaphic factors.</title>
        <authorList>
            <person name="Rouws L."/>
            <person name="Barauna A."/>
            <person name="Beukes C."/>
            <person name="De Faria S.M."/>
            <person name="Gross E."/>
            <person name="Dos Reis Junior F.B."/>
            <person name="Simon M."/>
            <person name="Maluk M."/>
            <person name="Odee D.W."/>
            <person name="Kenicer G."/>
            <person name="Young J.P.W."/>
            <person name="Reis V.M."/>
            <person name="Zilli J."/>
            <person name="James E.K."/>
        </authorList>
    </citation>
    <scope>NUCLEOTIDE SEQUENCE [LARGE SCALE GENOMIC DNA]</scope>
    <source>
        <strain evidence="3 4">JPY77</strain>
    </source>
</reference>
<evidence type="ECO:0000313" key="3">
    <source>
        <dbReference type="EMBL" id="MEM5285557.1"/>
    </source>
</evidence>
<dbReference type="EC" id="4.3.2.7" evidence="1"/>